<feature type="repeat" description="TPR" evidence="1">
    <location>
        <begin position="463"/>
        <end position="496"/>
    </location>
</feature>
<evidence type="ECO:0000313" key="4">
    <source>
        <dbReference type="Proteomes" id="UP001157186"/>
    </source>
</evidence>
<dbReference type="SUPFAM" id="SSF81901">
    <property type="entry name" value="HCP-like"/>
    <property type="match status" value="1"/>
</dbReference>
<feature type="repeat" description="TPR" evidence="1">
    <location>
        <begin position="60"/>
        <end position="93"/>
    </location>
</feature>
<comment type="caution">
    <text evidence="3">The sequence shown here is derived from an EMBL/GenBank/DDBJ whole genome shotgun (WGS) entry which is preliminary data.</text>
</comment>
<dbReference type="Gene3D" id="1.25.40.10">
    <property type="entry name" value="Tetratricopeptide repeat domain"/>
    <property type="match status" value="6"/>
</dbReference>
<organism evidence="3 4">
    <name type="scientific">Thalassotalea insulae</name>
    <dbReference type="NCBI Taxonomy" id="2056778"/>
    <lineage>
        <taxon>Bacteria</taxon>
        <taxon>Pseudomonadati</taxon>
        <taxon>Pseudomonadota</taxon>
        <taxon>Gammaproteobacteria</taxon>
        <taxon>Alteromonadales</taxon>
        <taxon>Colwelliaceae</taxon>
        <taxon>Thalassotalea</taxon>
    </lineage>
</organism>
<feature type="repeat" description="TPR" evidence="1">
    <location>
        <begin position="838"/>
        <end position="871"/>
    </location>
</feature>
<name>A0ABQ6GVI8_9GAMM</name>
<dbReference type="Proteomes" id="UP001157186">
    <property type="component" value="Unassembled WGS sequence"/>
</dbReference>
<feature type="repeat" description="TPR" evidence="1">
    <location>
        <begin position="362"/>
        <end position="395"/>
    </location>
</feature>
<dbReference type="PANTHER" id="PTHR12558">
    <property type="entry name" value="CELL DIVISION CYCLE 16,23,27"/>
    <property type="match status" value="1"/>
</dbReference>
<dbReference type="EMBL" id="BSST01000001">
    <property type="protein sequence ID" value="GLX78186.1"/>
    <property type="molecule type" value="Genomic_DNA"/>
</dbReference>
<feature type="repeat" description="TPR" evidence="1">
    <location>
        <begin position="804"/>
        <end position="837"/>
    </location>
</feature>
<dbReference type="InterPro" id="IPR019734">
    <property type="entry name" value="TPR_rpt"/>
</dbReference>
<dbReference type="Pfam" id="PF13174">
    <property type="entry name" value="TPR_6"/>
    <property type="match status" value="1"/>
</dbReference>
<dbReference type="Pfam" id="PF14559">
    <property type="entry name" value="TPR_19"/>
    <property type="match status" value="5"/>
</dbReference>
<gene>
    <name evidence="3" type="ORF">tinsulaeT_15260</name>
</gene>
<sequence>MIRTMFPTLLFTLLLSLSACTEQKDEATLLNEAKTQYDNGEFSTATISLKNILQKNPEQAEARYLLGAIYLNKDQFLAAEKEFRRAISQNPEHEEALLALAKAQLSLNKFEKVLSTLSAQTFQQQTSKIRALIMQSQAYLSLDKLTEAMDFVDKANTIDNQSKYSQLGSALIAAYQENTDQAIATLSQILQQNPQFHEATLLKGSVHSKAHQYKQAAITYLEYYHSKPENFAIRVLIAHNYIKAGEYEAAKPHIEALRKHNDNNPTVNILAAQIAYVEQNFELAKSLANKALNNTDNSLAQMLSGLSSFQLGENEQAYYQLNAISDYLPKNHQVNKLLAILQVKLGYDDELTTQLNHFSNDANLYANLGKEYANLGDVELAKEMFNSAAQLAPDNAQFKALLGMFKLANDDNSGIKELEQAVQLAPQFKSANIALALNYADAGKIEEAEKIAKRWIKQNPKSTAGLILNGNIAIKANKKEDAKAFFTQALALEPNNIVPLFNLAVIAAENKNYAESNKQLDKLFSIDLEYPYAYRLAIDNAVAENNDELLEQKILKFIDSSPTAVWPRIILARRYAIKNKLKDGFSILEPLDDYSKLPNAYFQTLQNILLQTKQSDKLSAVYIRWQQAQPKNESAFLSQIKWHEQQQNYQDALVTTRQALSLEQFKQNFQLQSLEAYYLLATSQFSLAEKSINRLAAIQPEHAFILRIQGQLAMAKKDYAQAIKYLLNSYHVNPQESTAIYLASSYRENNEINKAINIMAQLAERYPNKVKYKSLLAELYISSSTPEKAIQYYAELLTITPNNVSMLNNLAWIYAQQNEFAQAEKHARKATELAPENPDILDTYGTILTKQNKLAEAIEVLTRANQYKPNNKEIMTHLSSAYKANNQPKLAEQIMNTMPSS</sequence>
<proteinExistence type="predicted"/>
<protein>
    <recommendedName>
        <fullName evidence="5">PEP-CTERM system TPR-repeat protein PrsT</fullName>
    </recommendedName>
</protein>
<evidence type="ECO:0008006" key="5">
    <source>
        <dbReference type="Google" id="ProtNLM"/>
    </source>
</evidence>
<dbReference type="InterPro" id="IPR014266">
    <property type="entry name" value="PEP-CTERM_TPR_PrsT"/>
</dbReference>
<evidence type="ECO:0000256" key="1">
    <source>
        <dbReference type="PROSITE-ProRule" id="PRU00339"/>
    </source>
</evidence>
<feature type="signal peptide" evidence="2">
    <location>
        <begin position="1"/>
        <end position="21"/>
    </location>
</feature>
<accession>A0ABQ6GVI8</accession>
<dbReference type="PROSITE" id="PS50293">
    <property type="entry name" value="TPR_REGION"/>
    <property type="match status" value="1"/>
</dbReference>
<feature type="repeat" description="TPR" evidence="1">
    <location>
        <begin position="770"/>
        <end position="803"/>
    </location>
</feature>
<reference evidence="3 4" key="1">
    <citation type="submission" date="2023-03" db="EMBL/GenBank/DDBJ databases">
        <title>Draft genome sequence of Thalassotalea insulae KCTC 62186T.</title>
        <authorList>
            <person name="Sawabe T."/>
        </authorList>
    </citation>
    <scope>NUCLEOTIDE SEQUENCE [LARGE SCALE GENOMIC DNA]</scope>
    <source>
        <strain evidence="3 4">KCTC 62186</strain>
    </source>
</reference>
<dbReference type="PROSITE" id="PS50005">
    <property type="entry name" value="TPR"/>
    <property type="match status" value="6"/>
</dbReference>
<dbReference type="InterPro" id="IPR011990">
    <property type="entry name" value="TPR-like_helical_dom_sf"/>
</dbReference>
<dbReference type="Pfam" id="PF13181">
    <property type="entry name" value="TPR_8"/>
    <property type="match status" value="2"/>
</dbReference>
<evidence type="ECO:0000256" key="2">
    <source>
        <dbReference type="SAM" id="SignalP"/>
    </source>
</evidence>
<dbReference type="RefSeq" id="WP_284244073.1">
    <property type="nucleotide sequence ID" value="NZ_BSST01000001.1"/>
</dbReference>
<keyword evidence="1" id="KW-0802">TPR repeat</keyword>
<keyword evidence="4" id="KW-1185">Reference proteome</keyword>
<evidence type="ECO:0000313" key="3">
    <source>
        <dbReference type="EMBL" id="GLX78186.1"/>
    </source>
</evidence>
<dbReference type="PROSITE" id="PS51257">
    <property type="entry name" value="PROKAR_LIPOPROTEIN"/>
    <property type="match status" value="1"/>
</dbReference>
<dbReference type="NCBIfam" id="TIGR02917">
    <property type="entry name" value="PEP_TPR_lipo"/>
    <property type="match status" value="1"/>
</dbReference>
<keyword evidence="2" id="KW-0732">Signal</keyword>
<dbReference type="SUPFAM" id="SSF48452">
    <property type="entry name" value="TPR-like"/>
    <property type="match status" value="3"/>
</dbReference>
<dbReference type="PANTHER" id="PTHR12558:SF13">
    <property type="entry name" value="CELL DIVISION CYCLE PROTEIN 27 HOMOLOG"/>
    <property type="match status" value="1"/>
</dbReference>
<dbReference type="SMART" id="SM00028">
    <property type="entry name" value="TPR"/>
    <property type="match status" value="14"/>
</dbReference>
<feature type="chain" id="PRO_5045556257" description="PEP-CTERM system TPR-repeat protein PrsT" evidence="2">
    <location>
        <begin position="22"/>
        <end position="901"/>
    </location>
</feature>